<dbReference type="AlphaFoldDB" id="A0A852S5G3"/>
<feature type="transmembrane region" description="Helical" evidence="8">
    <location>
        <begin position="232"/>
        <end position="249"/>
    </location>
</feature>
<comment type="subcellular location">
    <subcellularLocation>
        <location evidence="1">Cell membrane</location>
        <topology evidence="1">Multi-pass membrane protein</topology>
    </subcellularLocation>
</comment>
<dbReference type="GO" id="GO:0005886">
    <property type="term" value="C:plasma membrane"/>
    <property type="evidence" value="ECO:0007669"/>
    <property type="project" value="UniProtKB-SubCell"/>
</dbReference>
<dbReference type="EMBL" id="JACCBI010000001">
    <property type="protein sequence ID" value="NYD67662.1"/>
    <property type="molecule type" value="Genomic_DNA"/>
</dbReference>
<reference evidence="9 10" key="1">
    <citation type="submission" date="2020-07" db="EMBL/GenBank/DDBJ databases">
        <title>Sequencing the genomes of 1000 actinobacteria strains.</title>
        <authorList>
            <person name="Klenk H.-P."/>
        </authorList>
    </citation>
    <scope>NUCLEOTIDE SEQUENCE [LARGE SCALE GENOMIC DNA]</scope>
    <source>
        <strain evidence="9 10">DSM 23870</strain>
    </source>
</reference>
<dbReference type="InterPro" id="IPR000522">
    <property type="entry name" value="ABC_transptr_permease_BtuC"/>
</dbReference>
<dbReference type="GO" id="GO:0033214">
    <property type="term" value="P:siderophore-iron import into cell"/>
    <property type="evidence" value="ECO:0007669"/>
    <property type="project" value="TreeGrafter"/>
</dbReference>
<keyword evidence="6 8" id="KW-1133">Transmembrane helix</keyword>
<evidence type="ECO:0000256" key="1">
    <source>
        <dbReference type="ARBA" id="ARBA00004651"/>
    </source>
</evidence>
<evidence type="ECO:0000256" key="6">
    <source>
        <dbReference type="ARBA" id="ARBA00022989"/>
    </source>
</evidence>
<dbReference type="Proteomes" id="UP000581087">
    <property type="component" value="Unassembled WGS sequence"/>
</dbReference>
<accession>A0A852S5G3</accession>
<feature type="transmembrane region" description="Helical" evidence="8">
    <location>
        <begin position="193"/>
        <end position="211"/>
    </location>
</feature>
<feature type="transmembrane region" description="Helical" evidence="8">
    <location>
        <begin position="18"/>
        <end position="37"/>
    </location>
</feature>
<dbReference type="SUPFAM" id="SSF81345">
    <property type="entry name" value="ABC transporter involved in vitamin B12 uptake, BtuC"/>
    <property type="match status" value="1"/>
</dbReference>
<dbReference type="RefSeq" id="WP_206736460.1">
    <property type="nucleotide sequence ID" value="NZ_JACCBI010000001.1"/>
</dbReference>
<keyword evidence="5 8" id="KW-0812">Transmembrane</keyword>
<dbReference type="InterPro" id="IPR037294">
    <property type="entry name" value="ABC_BtuC-like"/>
</dbReference>
<comment type="similarity">
    <text evidence="2">Belongs to the binding-protein-dependent transport system permease family. FecCD subfamily.</text>
</comment>
<dbReference type="Gene3D" id="1.10.3470.10">
    <property type="entry name" value="ABC transporter involved in vitamin B12 uptake, BtuC"/>
    <property type="match status" value="1"/>
</dbReference>
<dbReference type="Pfam" id="PF01032">
    <property type="entry name" value="FecCD"/>
    <property type="match status" value="1"/>
</dbReference>
<dbReference type="PANTHER" id="PTHR30472">
    <property type="entry name" value="FERRIC ENTEROBACTIN TRANSPORT SYSTEM PERMEASE PROTEIN"/>
    <property type="match status" value="1"/>
</dbReference>
<keyword evidence="7 8" id="KW-0472">Membrane</keyword>
<evidence type="ECO:0000256" key="3">
    <source>
        <dbReference type="ARBA" id="ARBA00022448"/>
    </source>
</evidence>
<keyword evidence="3" id="KW-0813">Transport</keyword>
<feature type="transmembrane region" description="Helical" evidence="8">
    <location>
        <begin position="57"/>
        <end position="75"/>
    </location>
</feature>
<gene>
    <name evidence="9" type="ORF">BJ972_002181</name>
</gene>
<feature type="transmembrane region" description="Helical" evidence="8">
    <location>
        <begin position="119"/>
        <end position="138"/>
    </location>
</feature>
<evidence type="ECO:0000256" key="4">
    <source>
        <dbReference type="ARBA" id="ARBA00022475"/>
    </source>
</evidence>
<name>A0A852S5G3_9MICO</name>
<evidence type="ECO:0000256" key="5">
    <source>
        <dbReference type="ARBA" id="ARBA00022692"/>
    </source>
</evidence>
<sequence>MAERVLAPVRTPRRRLRLAILLGIAALAALAVLTYGIGPEPGSRGFGIIVGRRFVTVATIVVVAACQAVATVLFHTATGNRILTPSIMGFDALYVVMQTGLVFFFGAQSLAATDGLLKVALQSILMVGFATLLYSWLFSGRLGNLHIMLLVGIVLGIGFSSLSTFMQRLLTPSEFDILSARLFGNISNSNVEYLPWAAIVIAIVLVVVWRGRFRLDVLALGRDTSVNLGLRYKREVTLLLILTAVLISISTTMVGPLTFFGFIVATLAYQLTGSAEHRHVLPFAFLLGVVTLLVGYFVLNHVFYAAGMLSVIIEFGGGLFFIIYLLRKGAL</sequence>
<comment type="caution">
    <text evidence="9">The sequence shown here is derived from an EMBL/GenBank/DDBJ whole genome shotgun (WGS) entry which is preliminary data.</text>
</comment>
<evidence type="ECO:0000313" key="10">
    <source>
        <dbReference type="Proteomes" id="UP000581087"/>
    </source>
</evidence>
<organism evidence="9 10">
    <name type="scientific">Agromyces atrinae</name>
    <dbReference type="NCBI Taxonomy" id="592376"/>
    <lineage>
        <taxon>Bacteria</taxon>
        <taxon>Bacillati</taxon>
        <taxon>Actinomycetota</taxon>
        <taxon>Actinomycetes</taxon>
        <taxon>Micrococcales</taxon>
        <taxon>Microbacteriaceae</taxon>
        <taxon>Agromyces</taxon>
    </lineage>
</organism>
<feature type="transmembrane region" description="Helical" evidence="8">
    <location>
        <begin position="280"/>
        <end position="299"/>
    </location>
</feature>
<dbReference type="PANTHER" id="PTHR30472:SF19">
    <property type="entry name" value="PETROBACTIN IMPORT SYSTEM PERMEASE PROTEIN YCLO"/>
    <property type="match status" value="1"/>
</dbReference>
<protein>
    <submittedName>
        <fullName evidence="9">Iron complex transport system permease protein</fullName>
    </submittedName>
</protein>
<evidence type="ECO:0000256" key="2">
    <source>
        <dbReference type="ARBA" id="ARBA00007935"/>
    </source>
</evidence>
<feature type="transmembrane region" description="Helical" evidence="8">
    <location>
        <begin position="87"/>
        <end position="107"/>
    </location>
</feature>
<evidence type="ECO:0000256" key="7">
    <source>
        <dbReference type="ARBA" id="ARBA00023136"/>
    </source>
</evidence>
<dbReference type="GO" id="GO:0022857">
    <property type="term" value="F:transmembrane transporter activity"/>
    <property type="evidence" value="ECO:0007669"/>
    <property type="project" value="InterPro"/>
</dbReference>
<feature type="transmembrane region" description="Helical" evidence="8">
    <location>
        <begin position="145"/>
        <end position="166"/>
    </location>
</feature>
<keyword evidence="4" id="KW-1003">Cell membrane</keyword>
<evidence type="ECO:0000313" key="9">
    <source>
        <dbReference type="EMBL" id="NYD67662.1"/>
    </source>
</evidence>
<evidence type="ECO:0000256" key="8">
    <source>
        <dbReference type="SAM" id="Phobius"/>
    </source>
</evidence>
<proteinExistence type="inferred from homology"/>
<feature type="transmembrane region" description="Helical" evidence="8">
    <location>
        <begin position="305"/>
        <end position="326"/>
    </location>
</feature>